<dbReference type="Pfam" id="PF15992">
    <property type="entry name" value="DUF4769"/>
    <property type="match status" value="1"/>
</dbReference>
<protein>
    <recommendedName>
        <fullName evidence="2">PiggyBac transposable element-derived protein domain-containing protein</fullName>
    </recommendedName>
</protein>
<organism evidence="3 4">
    <name type="scientific">Rhamnusium bicolor</name>
    <dbReference type="NCBI Taxonomy" id="1586634"/>
    <lineage>
        <taxon>Eukaryota</taxon>
        <taxon>Metazoa</taxon>
        <taxon>Ecdysozoa</taxon>
        <taxon>Arthropoda</taxon>
        <taxon>Hexapoda</taxon>
        <taxon>Insecta</taxon>
        <taxon>Pterygota</taxon>
        <taxon>Neoptera</taxon>
        <taxon>Endopterygota</taxon>
        <taxon>Coleoptera</taxon>
        <taxon>Polyphaga</taxon>
        <taxon>Cucujiformia</taxon>
        <taxon>Chrysomeloidea</taxon>
        <taxon>Cerambycidae</taxon>
        <taxon>Lepturinae</taxon>
        <taxon>Rhagiini</taxon>
        <taxon>Rhamnusium</taxon>
    </lineage>
</organism>
<dbReference type="Pfam" id="PF13843">
    <property type="entry name" value="DDE_Tnp_1_7"/>
    <property type="match status" value="1"/>
</dbReference>
<feature type="region of interest" description="Disordered" evidence="1">
    <location>
        <begin position="102"/>
        <end position="133"/>
    </location>
</feature>
<dbReference type="AlphaFoldDB" id="A0AAV8XXZ3"/>
<evidence type="ECO:0000256" key="1">
    <source>
        <dbReference type="SAM" id="MobiDB-lite"/>
    </source>
</evidence>
<name>A0AAV8XXZ3_9CUCU</name>
<dbReference type="PANTHER" id="PTHR46599:SF3">
    <property type="entry name" value="PIGGYBAC TRANSPOSABLE ELEMENT-DERIVED PROTEIN 4"/>
    <property type="match status" value="1"/>
</dbReference>
<keyword evidence="4" id="KW-1185">Reference proteome</keyword>
<dbReference type="EMBL" id="JANEYF010002672">
    <property type="protein sequence ID" value="KAJ8943559.1"/>
    <property type="molecule type" value="Genomic_DNA"/>
</dbReference>
<feature type="compositionally biased region" description="Low complexity" evidence="1">
    <location>
        <begin position="102"/>
        <end position="113"/>
    </location>
</feature>
<evidence type="ECO:0000313" key="3">
    <source>
        <dbReference type="EMBL" id="KAJ8943559.1"/>
    </source>
</evidence>
<evidence type="ECO:0000259" key="2">
    <source>
        <dbReference type="Pfam" id="PF13843"/>
    </source>
</evidence>
<proteinExistence type="predicted"/>
<dbReference type="InterPro" id="IPR029526">
    <property type="entry name" value="PGBD"/>
</dbReference>
<gene>
    <name evidence="3" type="ORF">NQ314_009713</name>
</gene>
<reference evidence="3" key="1">
    <citation type="journal article" date="2023" name="Insect Mol. Biol.">
        <title>Genome sequencing provides insights into the evolution of gene families encoding plant cell wall-degrading enzymes in longhorned beetles.</title>
        <authorList>
            <person name="Shin N.R."/>
            <person name="Okamura Y."/>
            <person name="Kirsch R."/>
            <person name="Pauchet Y."/>
        </authorList>
    </citation>
    <scope>NUCLEOTIDE SEQUENCE</scope>
    <source>
        <strain evidence="3">RBIC_L_NR</strain>
    </source>
</reference>
<dbReference type="Proteomes" id="UP001162156">
    <property type="component" value="Unassembled WGS sequence"/>
</dbReference>
<evidence type="ECO:0000313" key="4">
    <source>
        <dbReference type="Proteomes" id="UP001162156"/>
    </source>
</evidence>
<accession>A0AAV8XXZ3</accession>
<sequence length="712" mass="80870">MDDCSKSGRPLKPDANFFNDYQILPLMPNTLLDEIGGLNSDTSNYSDEGNAEITDISYTSSSILERNETLPPPPEEIELRALLSEWGQEDLAEELIDKINHSSVTSSSGSIRSPTPPREPRFAPYEQPSTSVDHDTPSKIILLATILNESPRGNMLVEYYTKFSIFQEDQRFALITLIAQSFQERQIKMTLAASYQIEKEILERFPSEKLIDMDFKAAFENRDGLLCEWDEKWEKIVSFLMMENHIKDRNVKVILENLNHNTAISESKHVENTDFNYGRNAALVWALHGYLVPTTKIIKKDSATGKKSTTKFTIKGSQESVCRSRLSFGNFLTRSLPLALIRANGTQELVPPALKRAAVKCYCYAGYFSRRETLVTLMTDCVGGCADRGDLSDYEDDDITTQAVNDLPSDSDEENPIDVPTGNAHNKKVIIDWKVDPTNMKSLPFLKTERLLIPPNGNSPIDYFHHIMTDNFLQAVVAETNAVKCYCYAGYFSRRETLGVKKYYTDSELLQILEDSDFDDFDCVGGCADRGDLSDYEDDDITTQAVNDLPSDSDEENPIDVPTGNAHNKKVIIDWKVDPTNMKSLPFLKTERLLIPPNGNSPIDYFHHIMTDNFLQAVVAETNANAEDIFLSRTTKENSRICDWKNLTLDELLVFLGVFLHMGNVKLKRFQDYWKKDPFFHCKAIADNISRNRFLAILRSLHFSKKSETWRT</sequence>
<dbReference type="PANTHER" id="PTHR46599">
    <property type="entry name" value="PIGGYBAC TRANSPOSABLE ELEMENT-DERIVED PROTEIN 4"/>
    <property type="match status" value="1"/>
</dbReference>
<dbReference type="InterPro" id="IPR031934">
    <property type="entry name" value="DUF4769"/>
</dbReference>
<comment type="caution">
    <text evidence="3">The sequence shown here is derived from an EMBL/GenBank/DDBJ whole genome shotgun (WGS) entry which is preliminary data.</text>
</comment>
<feature type="domain" description="PiggyBac transposable element-derived protein" evidence="2">
    <location>
        <begin position="601"/>
        <end position="707"/>
    </location>
</feature>